<proteinExistence type="predicted"/>
<dbReference type="SUPFAM" id="SSF53822">
    <property type="entry name" value="Periplasmic binding protein-like I"/>
    <property type="match status" value="1"/>
</dbReference>
<evidence type="ECO:0000313" key="1">
    <source>
        <dbReference type="EMBL" id="KAK4805182.1"/>
    </source>
</evidence>
<name>A0AAN7MGM7_MYCAM</name>
<dbReference type="InterPro" id="IPR028082">
    <property type="entry name" value="Peripla_BP_I"/>
</dbReference>
<protein>
    <submittedName>
        <fullName evidence="1">Uncharacterized protein</fullName>
    </submittedName>
</protein>
<reference evidence="1 2" key="1">
    <citation type="journal article" date="2023" name="J. Hered.">
        <title>Chromosome-level genome of the wood stork (Mycteria americana) provides insight into avian chromosome evolution.</title>
        <authorList>
            <person name="Flamio R. Jr."/>
            <person name="Ramstad K.M."/>
        </authorList>
    </citation>
    <scope>NUCLEOTIDE SEQUENCE [LARGE SCALE GENOMIC DNA]</scope>
    <source>
        <strain evidence="1">JAX WOST 10</strain>
    </source>
</reference>
<accession>A0AAN7MGM7</accession>
<gene>
    <name evidence="1" type="ORF">QYF61_002767</name>
</gene>
<dbReference type="Proteomes" id="UP001333110">
    <property type="component" value="Unassembled WGS sequence"/>
</dbReference>
<dbReference type="AlphaFoldDB" id="A0AAN7MGM7"/>
<keyword evidence="2" id="KW-1185">Reference proteome</keyword>
<dbReference type="EMBL" id="JAUNZN010000184">
    <property type="protein sequence ID" value="KAK4805182.1"/>
    <property type="molecule type" value="Genomic_DNA"/>
</dbReference>
<sequence>MVATGTCVEVIVACRRWREVVMANGRGVDVMVANGSWVKVHPLFATIYNSIHFLAKAVEATRRTGRRVTGTSVAEHARAFHLEGFCQPFSVTEDGDVRVPYVVLDTDGKGDRLWPVYGLEPGTRGLSYRGHGVHWPRSSSPGTDAGCWFESGSICNGGEGTPPGAFPTSVPCRPHVST</sequence>
<evidence type="ECO:0000313" key="2">
    <source>
        <dbReference type="Proteomes" id="UP001333110"/>
    </source>
</evidence>
<organism evidence="1 2">
    <name type="scientific">Mycteria americana</name>
    <name type="common">Wood stork</name>
    <dbReference type="NCBI Taxonomy" id="33587"/>
    <lineage>
        <taxon>Eukaryota</taxon>
        <taxon>Metazoa</taxon>
        <taxon>Chordata</taxon>
        <taxon>Craniata</taxon>
        <taxon>Vertebrata</taxon>
        <taxon>Euteleostomi</taxon>
        <taxon>Archelosauria</taxon>
        <taxon>Archosauria</taxon>
        <taxon>Dinosauria</taxon>
        <taxon>Saurischia</taxon>
        <taxon>Theropoda</taxon>
        <taxon>Coelurosauria</taxon>
        <taxon>Aves</taxon>
        <taxon>Neognathae</taxon>
        <taxon>Neoaves</taxon>
        <taxon>Aequornithes</taxon>
        <taxon>Ciconiiformes</taxon>
        <taxon>Ciconiidae</taxon>
        <taxon>Mycteria</taxon>
    </lineage>
</organism>
<comment type="caution">
    <text evidence="1">The sequence shown here is derived from an EMBL/GenBank/DDBJ whole genome shotgun (WGS) entry which is preliminary data.</text>
</comment>